<dbReference type="PANTHER" id="PTHR31672">
    <property type="entry name" value="BNACNNG10540D PROTEIN"/>
    <property type="match status" value="1"/>
</dbReference>
<dbReference type="SUPFAM" id="SSF81383">
    <property type="entry name" value="F-box domain"/>
    <property type="match status" value="1"/>
</dbReference>
<comment type="caution">
    <text evidence="2">The sequence shown here is derived from an EMBL/GenBank/DDBJ whole genome shotgun (WGS) entry which is preliminary data.</text>
</comment>
<reference evidence="3" key="1">
    <citation type="submission" date="2016-06" db="EMBL/GenBank/DDBJ databases">
        <title>Parallel loss of symbiosis genes in relatives of nitrogen-fixing non-legume Parasponia.</title>
        <authorList>
            <person name="Van Velzen R."/>
            <person name="Holmer R."/>
            <person name="Bu F."/>
            <person name="Rutten L."/>
            <person name="Van Zeijl A."/>
            <person name="Liu W."/>
            <person name="Santuari L."/>
            <person name="Cao Q."/>
            <person name="Sharma T."/>
            <person name="Shen D."/>
            <person name="Roswanjaya Y."/>
            <person name="Wardhani T."/>
            <person name="Kalhor M.S."/>
            <person name="Jansen J."/>
            <person name="Van den Hoogen J."/>
            <person name="Gungor B."/>
            <person name="Hartog M."/>
            <person name="Hontelez J."/>
            <person name="Verver J."/>
            <person name="Yang W.-C."/>
            <person name="Schijlen E."/>
            <person name="Repin R."/>
            <person name="Schilthuizen M."/>
            <person name="Schranz E."/>
            <person name="Heidstra R."/>
            <person name="Miyata K."/>
            <person name="Fedorova E."/>
            <person name="Kohlen W."/>
            <person name="Bisseling T."/>
            <person name="Smit S."/>
            <person name="Geurts R."/>
        </authorList>
    </citation>
    <scope>NUCLEOTIDE SEQUENCE [LARGE SCALE GENOMIC DNA]</scope>
    <source>
        <strain evidence="3">cv. RG33-2</strain>
    </source>
</reference>
<dbReference type="InParanoid" id="A0A2P5FV71"/>
<sequence>MSKMSKSESGLLGRLPTEILTLIFSKLSAKILGRMRCVCKLWSQIVDEGIPYELPGSTSDSAYFVIAKSRHRKPTMTRKKHGSATFLKISSRVFSRFARSGRYFFENSCHGLLCFAHKGRCRFACLLNPLTQQIIKLPPAEAAAAAAAQPTLRLDEGSWFFSKYGLGFDSATRTYKIVRVFYLRCRGHCYEDDGPKYSAVNTQIYTLGFGKKVSSWRPITCVPPWPLPIISRAVFTGGFLHWVTGHVPEPLISEEEALNKHKIVTFHLSKEEFRLISLPRSLFAGLLLFYHLVDLRGVLALVDMSRRDVGMDIWTMKDHDKEEWVKTCSLRLPSFHPSNISSYSKSVIGPWENGKLLLLYGPSLISFDPNDNQWRCIYTLGLKDDRQSENNNNKLLLRRTTRTCLFYHPNAETEKWTRTQIPPGFYDDDTILCFYTHSLFCTESLLLLSPFSKSD</sequence>
<dbReference type="FunCoup" id="A0A2P5FV71">
    <property type="interactions" value="37"/>
</dbReference>
<dbReference type="InterPro" id="IPR050796">
    <property type="entry name" value="SCF_F-box_component"/>
</dbReference>
<dbReference type="NCBIfam" id="TIGR01640">
    <property type="entry name" value="F_box_assoc_1"/>
    <property type="match status" value="1"/>
</dbReference>
<dbReference type="EMBL" id="JXTC01000007">
    <property type="protein sequence ID" value="POO01665.1"/>
    <property type="molecule type" value="Genomic_DNA"/>
</dbReference>
<gene>
    <name evidence="2" type="ORF">TorRG33x02_024420</name>
</gene>
<dbReference type="Proteomes" id="UP000237000">
    <property type="component" value="Unassembled WGS sequence"/>
</dbReference>
<dbReference type="Gene3D" id="1.20.1280.50">
    <property type="match status" value="1"/>
</dbReference>
<dbReference type="SMART" id="SM00256">
    <property type="entry name" value="FBOX"/>
    <property type="match status" value="1"/>
</dbReference>
<protein>
    <submittedName>
        <fullName evidence="2">F-box domain containing protein</fullName>
    </submittedName>
</protein>
<dbReference type="OrthoDB" id="1143725at2759"/>
<dbReference type="PROSITE" id="PS50181">
    <property type="entry name" value="FBOX"/>
    <property type="match status" value="1"/>
</dbReference>
<dbReference type="Pfam" id="PF08268">
    <property type="entry name" value="FBA_3"/>
    <property type="match status" value="1"/>
</dbReference>
<dbReference type="InterPro" id="IPR001810">
    <property type="entry name" value="F-box_dom"/>
</dbReference>
<dbReference type="PANTHER" id="PTHR31672:SF13">
    <property type="entry name" value="F-BOX PROTEIN CPR30-LIKE"/>
    <property type="match status" value="1"/>
</dbReference>
<evidence type="ECO:0000313" key="3">
    <source>
        <dbReference type="Proteomes" id="UP000237000"/>
    </source>
</evidence>
<keyword evidence="3" id="KW-1185">Reference proteome</keyword>
<dbReference type="AlphaFoldDB" id="A0A2P5FV71"/>
<dbReference type="InterPro" id="IPR036047">
    <property type="entry name" value="F-box-like_dom_sf"/>
</dbReference>
<feature type="domain" description="F-box" evidence="1">
    <location>
        <begin position="9"/>
        <end position="66"/>
    </location>
</feature>
<evidence type="ECO:0000259" key="1">
    <source>
        <dbReference type="PROSITE" id="PS50181"/>
    </source>
</evidence>
<dbReference type="STRING" id="63057.A0A2P5FV71"/>
<name>A0A2P5FV71_TREOI</name>
<proteinExistence type="predicted"/>
<accession>A0A2P5FV71</accession>
<evidence type="ECO:0000313" key="2">
    <source>
        <dbReference type="EMBL" id="POO01665.1"/>
    </source>
</evidence>
<dbReference type="Pfam" id="PF12937">
    <property type="entry name" value="F-box-like"/>
    <property type="match status" value="1"/>
</dbReference>
<organism evidence="2 3">
    <name type="scientific">Trema orientale</name>
    <name type="common">Charcoal tree</name>
    <name type="synonym">Celtis orientalis</name>
    <dbReference type="NCBI Taxonomy" id="63057"/>
    <lineage>
        <taxon>Eukaryota</taxon>
        <taxon>Viridiplantae</taxon>
        <taxon>Streptophyta</taxon>
        <taxon>Embryophyta</taxon>
        <taxon>Tracheophyta</taxon>
        <taxon>Spermatophyta</taxon>
        <taxon>Magnoliopsida</taxon>
        <taxon>eudicotyledons</taxon>
        <taxon>Gunneridae</taxon>
        <taxon>Pentapetalae</taxon>
        <taxon>rosids</taxon>
        <taxon>fabids</taxon>
        <taxon>Rosales</taxon>
        <taxon>Cannabaceae</taxon>
        <taxon>Trema</taxon>
    </lineage>
</organism>
<dbReference type="InterPro" id="IPR017451">
    <property type="entry name" value="F-box-assoc_interact_dom"/>
</dbReference>
<dbReference type="CDD" id="cd09917">
    <property type="entry name" value="F-box_SF"/>
    <property type="match status" value="1"/>
</dbReference>
<dbReference type="InterPro" id="IPR013187">
    <property type="entry name" value="F-box-assoc_dom_typ3"/>
</dbReference>